<dbReference type="AlphaFoldDB" id="Q4N3T3"/>
<dbReference type="RefSeq" id="XP_765473.1">
    <property type="nucleotide sequence ID" value="XM_760380.1"/>
</dbReference>
<keyword evidence="3" id="KW-1185">Reference proteome</keyword>
<organism evidence="2 3">
    <name type="scientific">Theileria parva</name>
    <name type="common">East coast fever infection agent</name>
    <dbReference type="NCBI Taxonomy" id="5875"/>
    <lineage>
        <taxon>Eukaryota</taxon>
        <taxon>Sar</taxon>
        <taxon>Alveolata</taxon>
        <taxon>Apicomplexa</taxon>
        <taxon>Aconoidasida</taxon>
        <taxon>Piroplasmida</taxon>
        <taxon>Theileriidae</taxon>
        <taxon>Theileria</taxon>
    </lineage>
</organism>
<feature type="region of interest" description="Disordered" evidence="1">
    <location>
        <begin position="109"/>
        <end position="137"/>
    </location>
</feature>
<accession>Q4N3T3</accession>
<dbReference type="eggNOG" id="ENOG502S39G">
    <property type="taxonomic scope" value="Eukaryota"/>
</dbReference>
<evidence type="ECO:0000313" key="2">
    <source>
        <dbReference type="EMBL" id="EAN33190.1"/>
    </source>
</evidence>
<gene>
    <name evidence="2" type="ordered locus">TP02_0905</name>
</gene>
<evidence type="ECO:0000256" key="1">
    <source>
        <dbReference type="SAM" id="MobiDB-lite"/>
    </source>
</evidence>
<dbReference type="OMA" id="ANCFFNP"/>
<dbReference type="VEuPathDB" id="PiroplasmaDB:TpMuguga_02g00905"/>
<proteinExistence type="predicted"/>
<reference evidence="2 3" key="1">
    <citation type="journal article" date="2005" name="Science">
        <title>Genome sequence of Theileria parva, a bovine pathogen that transforms lymphocytes.</title>
        <authorList>
            <person name="Gardner M.J."/>
            <person name="Bishop R."/>
            <person name="Shah T."/>
            <person name="de Villiers E.P."/>
            <person name="Carlton J.M."/>
            <person name="Hall N."/>
            <person name="Ren Q."/>
            <person name="Paulsen I.T."/>
            <person name="Pain A."/>
            <person name="Berriman M."/>
            <person name="Wilson R.J.M."/>
            <person name="Sato S."/>
            <person name="Ralph S.A."/>
            <person name="Mann D.J."/>
            <person name="Xiong Z."/>
            <person name="Shallom S.J."/>
            <person name="Weidman J."/>
            <person name="Jiang L."/>
            <person name="Lynn J."/>
            <person name="Weaver B."/>
            <person name="Shoaibi A."/>
            <person name="Domingo A.R."/>
            <person name="Wasawo D."/>
            <person name="Crabtree J."/>
            <person name="Wortman J.R."/>
            <person name="Haas B."/>
            <person name="Angiuoli S.V."/>
            <person name="Creasy T.H."/>
            <person name="Lu C."/>
            <person name="Suh B."/>
            <person name="Silva J.C."/>
            <person name="Utterback T.R."/>
            <person name="Feldblyum T.V."/>
            <person name="Pertea M."/>
            <person name="Allen J."/>
            <person name="Nierman W.C."/>
            <person name="Taracha E.L.N."/>
            <person name="Salzberg S.L."/>
            <person name="White O.R."/>
            <person name="Fitzhugh H.A."/>
            <person name="Morzaria S."/>
            <person name="Venter J.C."/>
            <person name="Fraser C.M."/>
            <person name="Nene V."/>
        </authorList>
    </citation>
    <scope>NUCLEOTIDE SEQUENCE [LARGE SCALE GENOMIC DNA]</scope>
    <source>
        <strain evidence="2 3">Muguga</strain>
    </source>
</reference>
<dbReference type="KEGG" id="tpv:TP02_0905"/>
<dbReference type="EMBL" id="AAGK01000002">
    <property type="protein sequence ID" value="EAN33190.1"/>
    <property type="molecule type" value="Genomic_DNA"/>
</dbReference>
<dbReference type="InParanoid" id="Q4N3T3"/>
<evidence type="ECO:0000313" key="3">
    <source>
        <dbReference type="Proteomes" id="UP000001949"/>
    </source>
</evidence>
<dbReference type="GeneID" id="3502132"/>
<comment type="caution">
    <text evidence="2">The sequence shown here is derived from an EMBL/GenBank/DDBJ whole genome shotgun (WGS) entry which is preliminary data.</text>
</comment>
<protein>
    <submittedName>
        <fullName evidence="2">Uncharacterized protein</fullName>
    </submittedName>
</protein>
<sequence length="473" mass="53436">MTVVSCGLGKTNDNESSNSGVSFGLNCGNKRTNSLITLQVVDTNHYGNQFVSQHLESKRYQTLELSNLQKLYDLGFLNQDQFSNLNSENMLSLGLNNRFNLLSKKLAGNNEEEEEKPDNFEEVQVPENEEAPFDESYPTIKLDDNETSSNIDGLFQNVSIDNVKTQPVCNLFGNCFNNKKNPYQASLNYEMFRLTGALSSFFEPPEFVDLETVVSENTKGNLFSKCLRPVKSKFEDNLTNSLNSQQLSSILSQSSLVPGDIGCFGTCNKKLRKFVDLDKLGTLATATSFGLKNLYHSFSSFNQNTFTSTKSFESFPSNASNEPNNFSTFQSENLKEKSFFNLGTFRRKEQDRKLRPKYKNVRPNTFRLHAVEIHQYVPLPNFPSSRFVDQKSRVDQFKSDANSYMANCFFNPNATGPVAPMMNNIMNGVTNYPDLYSLNTKFQRLNTQDLSVCVMPLGSSNGFNQQNPLRLVE</sequence>
<name>Q4N3T3_THEPA</name>
<dbReference type="Proteomes" id="UP000001949">
    <property type="component" value="Unassembled WGS sequence"/>
</dbReference>